<feature type="transmembrane region" description="Helical" evidence="7">
    <location>
        <begin position="204"/>
        <end position="224"/>
    </location>
</feature>
<evidence type="ECO:0000313" key="10">
    <source>
        <dbReference type="Proteomes" id="UP001178507"/>
    </source>
</evidence>
<dbReference type="InterPro" id="IPR004680">
    <property type="entry name" value="Cit_transptr-like_dom"/>
</dbReference>
<evidence type="ECO:0000313" key="9">
    <source>
        <dbReference type="EMBL" id="CAJ1390729.1"/>
    </source>
</evidence>
<keyword evidence="6 7" id="KW-0472">Membrane</keyword>
<reference evidence="9" key="1">
    <citation type="submission" date="2023-08" db="EMBL/GenBank/DDBJ databases">
        <authorList>
            <person name="Chen Y."/>
            <person name="Shah S."/>
            <person name="Dougan E. K."/>
            <person name="Thang M."/>
            <person name="Chan C."/>
        </authorList>
    </citation>
    <scope>NUCLEOTIDE SEQUENCE</scope>
</reference>
<protein>
    <recommendedName>
        <fullName evidence="8">Citrate transporter-like domain-containing protein</fullName>
    </recommendedName>
</protein>
<feature type="transmembrane region" description="Helical" evidence="7">
    <location>
        <begin position="20"/>
        <end position="40"/>
    </location>
</feature>
<evidence type="ECO:0000256" key="5">
    <source>
        <dbReference type="ARBA" id="ARBA00022989"/>
    </source>
</evidence>
<name>A0AA36IN55_9DINO</name>
<feature type="transmembrane region" description="Helical" evidence="7">
    <location>
        <begin position="568"/>
        <end position="588"/>
    </location>
</feature>
<comment type="subcellular location">
    <subcellularLocation>
        <location evidence="1">Membrane</location>
        <topology evidence="1">Multi-pass membrane protein</topology>
    </subcellularLocation>
</comment>
<feature type="transmembrane region" description="Helical" evidence="7">
    <location>
        <begin position="481"/>
        <end position="497"/>
    </location>
</feature>
<keyword evidence="5 7" id="KW-1133">Transmembrane helix</keyword>
<dbReference type="GO" id="GO:0055085">
    <property type="term" value="P:transmembrane transport"/>
    <property type="evidence" value="ECO:0007669"/>
    <property type="project" value="InterPro"/>
</dbReference>
<feature type="transmembrane region" description="Helical" evidence="7">
    <location>
        <begin position="89"/>
        <end position="108"/>
    </location>
</feature>
<dbReference type="GO" id="GO:0005886">
    <property type="term" value="C:plasma membrane"/>
    <property type="evidence" value="ECO:0007669"/>
    <property type="project" value="TreeGrafter"/>
</dbReference>
<keyword evidence="3 7" id="KW-0812">Transmembrane</keyword>
<dbReference type="Pfam" id="PF03600">
    <property type="entry name" value="CitMHS"/>
    <property type="match status" value="1"/>
</dbReference>
<proteinExistence type="predicted"/>
<gene>
    <name evidence="9" type="ORF">EVOR1521_LOCUS16058</name>
</gene>
<feature type="transmembrane region" description="Helical" evidence="7">
    <location>
        <begin position="532"/>
        <end position="556"/>
    </location>
</feature>
<dbReference type="EMBL" id="CAUJNA010002124">
    <property type="protein sequence ID" value="CAJ1390729.1"/>
    <property type="molecule type" value="Genomic_DNA"/>
</dbReference>
<sequence length="690" mass="73907">MEPNPARRFRSGHSYVAEICTWRILLLFLVSAGCSLLVGFRAERDPELQKLFEVCEGRRRCHSNPWQALLVGNVLLVATAMMMNGYRSYYVFLAAVTFFGVTGVISTQQALAGFSSPGNIAFQAVLVLVGGIRDSGVLDHMFSRLLGPPSRQAKAFLRVQLVTAFLGAFVQQTMVVVAAAPALQRWAPQAKVSTRELLLPITHVAAMAQNLMVVTSTVALTIYQTMPEAQMHMLDPALGCMALTALTCAYNLLATPLLGHTTLQRRSSREHMKHQCQNRYSLTFEVAKGSFLINSTVTQAGLLSVAGAVLIDTDFPTTQPMAAGNRLTFAATAAGVARIRNGSPGLVLEGDPLAVLGAQRHKRRLFEVGISPGSSLVGCKPPICLNQGSLLAARRPQAQSLVSPMPTRRPYRGSPDTESVVVDTAELGEFSGALAAGDILLVEAFLEFADLPEVENDFSFVALVPESAPPRHGRPVDQHRGWLALLLLFLVILFSVANVCDLVFLGLAAVGCCIMLNIVHRESVLQRLDLSIFLTIAGGLGVGQAIKASGLANAWAQLVVAAGKRVAFGHPIGILLALSFISSVLANLMSHTATAALMAPIAMKVCMAESMNVKAAAMVLTFSANASFTTPFASAANIMIKGMGPYEAADFVRYGIPLQVLCLQLVSRARLGRKGLHLVSTTCCLYCYIV</sequence>
<comment type="caution">
    <text evidence="9">The sequence shown here is derived from an EMBL/GenBank/DDBJ whole genome shotgun (WGS) entry which is preliminary data.</text>
</comment>
<dbReference type="AlphaFoldDB" id="A0AA36IN55"/>
<dbReference type="InterPro" id="IPR051679">
    <property type="entry name" value="DASS-Related_Transporters"/>
</dbReference>
<evidence type="ECO:0000256" key="1">
    <source>
        <dbReference type="ARBA" id="ARBA00004141"/>
    </source>
</evidence>
<feature type="transmembrane region" description="Helical" evidence="7">
    <location>
        <begin position="236"/>
        <end position="259"/>
    </location>
</feature>
<dbReference type="Proteomes" id="UP001178507">
    <property type="component" value="Unassembled WGS sequence"/>
</dbReference>
<accession>A0AA36IN55</accession>
<evidence type="ECO:0000256" key="7">
    <source>
        <dbReference type="SAM" id="Phobius"/>
    </source>
</evidence>
<keyword evidence="4" id="KW-0677">Repeat</keyword>
<feature type="domain" description="Citrate transporter-like" evidence="8">
    <location>
        <begin position="82"/>
        <end position="619"/>
    </location>
</feature>
<dbReference type="PANTHER" id="PTHR43652">
    <property type="entry name" value="BASIC AMINO ACID ANTIPORTER YFCC-RELATED"/>
    <property type="match status" value="1"/>
</dbReference>
<evidence type="ECO:0000256" key="4">
    <source>
        <dbReference type="ARBA" id="ARBA00022737"/>
    </source>
</evidence>
<dbReference type="PROSITE" id="PS51257">
    <property type="entry name" value="PROKAR_LIPOPROTEIN"/>
    <property type="match status" value="1"/>
</dbReference>
<evidence type="ECO:0000256" key="6">
    <source>
        <dbReference type="ARBA" id="ARBA00023136"/>
    </source>
</evidence>
<evidence type="ECO:0000256" key="3">
    <source>
        <dbReference type="ARBA" id="ARBA00022692"/>
    </source>
</evidence>
<feature type="transmembrane region" description="Helical" evidence="7">
    <location>
        <begin position="503"/>
        <end position="520"/>
    </location>
</feature>
<feature type="transmembrane region" description="Helical" evidence="7">
    <location>
        <begin position="162"/>
        <end position="183"/>
    </location>
</feature>
<evidence type="ECO:0000256" key="2">
    <source>
        <dbReference type="ARBA" id="ARBA00022448"/>
    </source>
</evidence>
<organism evidence="9 10">
    <name type="scientific">Effrenium voratum</name>
    <dbReference type="NCBI Taxonomy" id="2562239"/>
    <lineage>
        <taxon>Eukaryota</taxon>
        <taxon>Sar</taxon>
        <taxon>Alveolata</taxon>
        <taxon>Dinophyceae</taxon>
        <taxon>Suessiales</taxon>
        <taxon>Symbiodiniaceae</taxon>
        <taxon>Effrenium</taxon>
    </lineage>
</organism>
<keyword evidence="2" id="KW-0813">Transport</keyword>
<keyword evidence="10" id="KW-1185">Reference proteome</keyword>
<dbReference type="PANTHER" id="PTHR43652:SF2">
    <property type="entry name" value="BASIC AMINO ACID ANTIPORTER YFCC-RELATED"/>
    <property type="match status" value="1"/>
</dbReference>
<evidence type="ECO:0000259" key="8">
    <source>
        <dbReference type="Pfam" id="PF03600"/>
    </source>
</evidence>